<dbReference type="AlphaFoldDB" id="A0A7J7EM03"/>
<dbReference type="GO" id="GO:0005634">
    <property type="term" value="C:nucleus"/>
    <property type="evidence" value="ECO:0007669"/>
    <property type="project" value="UniProtKB-SubCell"/>
</dbReference>
<sequence length="104" mass="11512">MQIFMKILMGETISLEVVPSDTIENVKTKIKIRTASYLSNSANTWRIVTVSQTTISRKTPPYTWCFTCGAASLSLSSASSPETQLLQDDLQVLCSPIPRCNQLL</sequence>
<keyword evidence="8" id="KW-0539">Nucleus</keyword>
<evidence type="ECO:0000313" key="9">
    <source>
        <dbReference type="EMBL" id="KAF5916768.1"/>
    </source>
</evidence>
<dbReference type="Gene3D" id="3.10.20.90">
    <property type="entry name" value="Phosphatidylinositol 3-kinase Catalytic Subunit, Chain A, domain 1"/>
    <property type="match status" value="1"/>
</dbReference>
<comment type="similarity">
    <text evidence="3">Belongs to the ubiquitin family.</text>
</comment>
<organism evidence="9 10">
    <name type="scientific">Diceros bicornis minor</name>
    <name type="common">South-central black rhinoceros</name>
    <dbReference type="NCBI Taxonomy" id="77932"/>
    <lineage>
        <taxon>Eukaryota</taxon>
        <taxon>Metazoa</taxon>
        <taxon>Chordata</taxon>
        <taxon>Craniata</taxon>
        <taxon>Vertebrata</taxon>
        <taxon>Euteleostomi</taxon>
        <taxon>Mammalia</taxon>
        <taxon>Eutheria</taxon>
        <taxon>Laurasiatheria</taxon>
        <taxon>Perissodactyla</taxon>
        <taxon>Rhinocerotidae</taxon>
        <taxon>Diceros</taxon>
    </lineage>
</organism>
<evidence type="ECO:0000256" key="8">
    <source>
        <dbReference type="ARBA" id="ARBA00023242"/>
    </source>
</evidence>
<dbReference type="SUPFAM" id="SSF54236">
    <property type="entry name" value="Ubiquitin-like"/>
    <property type="match status" value="1"/>
</dbReference>
<evidence type="ECO:0000256" key="6">
    <source>
        <dbReference type="ARBA" id="ARBA00022737"/>
    </source>
</evidence>
<dbReference type="GO" id="GO:0005737">
    <property type="term" value="C:cytoplasm"/>
    <property type="evidence" value="ECO:0007669"/>
    <property type="project" value="UniProtKB-SubCell"/>
</dbReference>
<name>A0A7J7EM03_DICBM</name>
<dbReference type="Proteomes" id="UP000551758">
    <property type="component" value="Unassembled WGS sequence"/>
</dbReference>
<evidence type="ECO:0000313" key="10">
    <source>
        <dbReference type="Proteomes" id="UP000551758"/>
    </source>
</evidence>
<proteinExistence type="inferred from homology"/>
<protein>
    <recommendedName>
        <fullName evidence="11">Ubiquitin-like domain-containing protein</fullName>
    </recommendedName>
</protein>
<dbReference type="FunFam" id="3.10.20.90:FF:000469">
    <property type="entry name" value="Polyubiquitin-C"/>
    <property type="match status" value="1"/>
</dbReference>
<keyword evidence="7" id="KW-0832">Ubl conjugation</keyword>
<evidence type="ECO:0008006" key="11">
    <source>
        <dbReference type="Google" id="ProtNLM"/>
    </source>
</evidence>
<evidence type="ECO:0000256" key="7">
    <source>
        <dbReference type="ARBA" id="ARBA00022843"/>
    </source>
</evidence>
<dbReference type="InterPro" id="IPR029071">
    <property type="entry name" value="Ubiquitin-like_domsf"/>
</dbReference>
<keyword evidence="5" id="KW-1017">Isopeptide bond</keyword>
<evidence type="ECO:0000256" key="2">
    <source>
        <dbReference type="ARBA" id="ARBA00004496"/>
    </source>
</evidence>
<comment type="caution">
    <text evidence="9">The sequence shown here is derived from an EMBL/GenBank/DDBJ whole genome shotgun (WGS) entry which is preliminary data.</text>
</comment>
<gene>
    <name evidence="9" type="ORF">HPG69_005563</name>
</gene>
<dbReference type="EMBL" id="JACDTQ010002688">
    <property type="protein sequence ID" value="KAF5916768.1"/>
    <property type="molecule type" value="Genomic_DNA"/>
</dbReference>
<comment type="subcellular location">
    <subcellularLocation>
        <location evidence="2">Cytoplasm</location>
    </subcellularLocation>
    <subcellularLocation>
        <location evidence="1">Nucleus</location>
    </subcellularLocation>
</comment>
<evidence type="ECO:0000256" key="1">
    <source>
        <dbReference type="ARBA" id="ARBA00004123"/>
    </source>
</evidence>
<evidence type="ECO:0000256" key="4">
    <source>
        <dbReference type="ARBA" id="ARBA00022490"/>
    </source>
</evidence>
<keyword evidence="10" id="KW-1185">Reference proteome</keyword>
<keyword evidence="6" id="KW-0677">Repeat</keyword>
<evidence type="ECO:0000256" key="3">
    <source>
        <dbReference type="ARBA" id="ARBA00008430"/>
    </source>
</evidence>
<evidence type="ECO:0000256" key="5">
    <source>
        <dbReference type="ARBA" id="ARBA00022499"/>
    </source>
</evidence>
<reference evidence="9 10" key="1">
    <citation type="journal article" date="2020" name="Mol. Biol. Evol.">
        <title>Interspecific Gene Flow and the Evolution of Specialization in Black and White Rhinoceros.</title>
        <authorList>
            <person name="Moodley Y."/>
            <person name="Westbury M.V."/>
            <person name="Russo I.M."/>
            <person name="Gopalakrishnan S."/>
            <person name="Rakotoarivelo A."/>
            <person name="Olsen R.A."/>
            <person name="Prost S."/>
            <person name="Tunstall T."/>
            <person name="Ryder O.A."/>
            <person name="Dalen L."/>
            <person name="Bruford M.W."/>
        </authorList>
    </citation>
    <scope>NUCLEOTIDE SEQUENCE [LARGE SCALE GENOMIC DNA]</scope>
    <source>
        <strain evidence="9">SBR-YM</strain>
        <tissue evidence="9">Skin</tissue>
    </source>
</reference>
<accession>A0A7J7EM03</accession>
<keyword evidence="4" id="KW-0963">Cytoplasm</keyword>